<dbReference type="InterPro" id="IPR011006">
    <property type="entry name" value="CheY-like_superfamily"/>
</dbReference>
<name>A0A1S7LGU5_MAGMO</name>
<keyword evidence="14" id="KW-0131">Cell cycle</keyword>
<dbReference type="InterPro" id="IPR036097">
    <property type="entry name" value="HisK_dim/P_sf"/>
</dbReference>
<accession>A0A1S7LGU5</accession>
<evidence type="ECO:0000256" key="9">
    <source>
        <dbReference type="ARBA" id="ARBA00022777"/>
    </source>
</evidence>
<dbReference type="Gene3D" id="3.40.50.2300">
    <property type="match status" value="1"/>
</dbReference>
<keyword evidence="4" id="KW-1003">Cell membrane</keyword>
<keyword evidence="8" id="KW-0547">Nucleotide-binding</keyword>
<comment type="subcellular location">
    <subcellularLocation>
        <location evidence="2">Cell membrane</location>
        <topology evidence="2">Multi-pass membrane protein</topology>
    </subcellularLocation>
</comment>
<dbReference type="Pfam" id="PF08447">
    <property type="entry name" value="PAS_3"/>
    <property type="match status" value="1"/>
</dbReference>
<proteinExistence type="predicted"/>
<dbReference type="AlphaFoldDB" id="A0A1S7LGU5"/>
<evidence type="ECO:0000256" key="10">
    <source>
        <dbReference type="ARBA" id="ARBA00022840"/>
    </source>
</evidence>
<organism evidence="21">
    <name type="scientific">Magnetococcus massalia (strain MO-1)</name>
    <dbReference type="NCBI Taxonomy" id="451514"/>
    <lineage>
        <taxon>Bacteria</taxon>
        <taxon>Pseudomonadati</taxon>
        <taxon>Pseudomonadota</taxon>
        <taxon>Magnetococcia</taxon>
        <taxon>Magnetococcales</taxon>
        <taxon>Magnetococcaceae</taxon>
        <taxon>Magnetococcus</taxon>
    </lineage>
</organism>
<feature type="domain" description="Histidine kinase" evidence="18">
    <location>
        <begin position="641"/>
        <end position="860"/>
    </location>
</feature>
<dbReference type="FunFam" id="1.10.287.130:FF:000038">
    <property type="entry name" value="Sensory transduction histidine kinase"/>
    <property type="match status" value="1"/>
</dbReference>
<evidence type="ECO:0000256" key="16">
    <source>
        <dbReference type="SAM" id="MobiDB-lite"/>
    </source>
</evidence>
<keyword evidence="6 21" id="KW-0808">Transferase</keyword>
<evidence type="ECO:0000256" key="4">
    <source>
        <dbReference type="ARBA" id="ARBA00022475"/>
    </source>
</evidence>
<dbReference type="EMBL" id="LO017727">
    <property type="protein sequence ID" value="CRH05758.1"/>
    <property type="molecule type" value="Genomic_DNA"/>
</dbReference>
<dbReference type="EC" id="2.7.13.3" evidence="3"/>
<feature type="domain" description="PAC" evidence="20">
    <location>
        <begin position="440"/>
        <end position="492"/>
    </location>
</feature>
<dbReference type="CDD" id="cd16922">
    <property type="entry name" value="HATPase_EvgS-ArcB-TorS-like"/>
    <property type="match status" value="1"/>
</dbReference>
<dbReference type="InterPro" id="IPR000700">
    <property type="entry name" value="PAS-assoc_C"/>
</dbReference>
<sequence>MRRHLALTSVVIALITSTLLAGLFVLYDKQSYLNELVQDGKLLRKRLHAQLQMDLLEVRTDLQLLASLHPFEQWESAHPPSTTALTGQLEKLFTTFSQAKGRYDQIRFLDTSGQERIRVNYHNGNPQVVAHNALQNKQHRYYFTHAIGLKQKQIYISPFDLNVEQKSIEVPLKPMLRLATPVFNRRGKKIGLLILNYLGQRLLDAFKRQSIDFPGRALLINDAGYYLLGPKPEMEWGFMFKKQDQSRRFDVQFPKVWEAIARDHSDVIEQTAHFFLASTLSVQKMVEPNHYNQVFCDGCRWSVVIQIPHQLTQQRMLLWFHQYAGVTLLFSLCMAIPIWFLLNSWRTYRQNRERMDQLDATIHTERDLFVAGPGLVFKWRNEYGWPVEHVSENVRQVLGYTPSQFIQGELSFTSIIDADHLQLVTSAVGKAVRLNQAWFEQPPFPVINADGESRWLHTTISLIRDEQGRVSHFHSYAVDVTDLKRAEAKLQKSHKDLQTVIDTMADPTMVIDVVDYTITMVNKAAQQLYAPSLGQGMLSTCYAYTHNRTSPCDGRDDPCPIERILTLKQPVRLTHRHYDLQGEPLIVELAASPILDEAGNIIKIVESHRDITQRHLLEQTLQQAMRDAEAANRAKSAFLATMSHDIRTPMNAVLGMTELLQEEPLTQEQKRFVQTIHRAGGALLSLINDILDLSKIEAGELTLESLNFSLTELAQDSLDILMLRASEKGLELHFEIDPELPTHVMGDPERLQQVLLNLLGNAIKFTQTGQIRLYIDWFDPQQEMLHFTIQDSGVGIAPDRLESIFQPFSQAESSTFRNYGGTGLGLTICRQLIETMHGTIWAESTLNQGSVFHFTAQLPAGQKPSQTDTNSDAERAPIDQQSARENLNILLADDSEDGRMLISTFLRKTSYQLTMVHDGEEAFNAVQREAFDLILMDVQMPKMDGYQSTQAIRRWEQQQGLSPCYIIILTAHAMKEEMEASQKAGADMHLTKPISKKRLLAEISRIAEQQLTAEGSL</sequence>
<evidence type="ECO:0000256" key="14">
    <source>
        <dbReference type="ARBA" id="ARBA00023306"/>
    </source>
</evidence>
<evidence type="ECO:0000256" key="7">
    <source>
        <dbReference type="ARBA" id="ARBA00022692"/>
    </source>
</evidence>
<dbReference type="PANTHER" id="PTHR45339">
    <property type="entry name" value="HYBRID SIGNAL TRANSDUCTION HISTIDINE KINASE J"/>
    <property type="match status" value="1"/>
</dbReference>
<keyword evidence="9 21" id="KW-0418">Kinase</keyword>
<keyword evidence="7 17" id="KW-0812">Transmembrane</keyword>
<evidence type="ECO:0000313" key="21">
    <source>
        <dbReference type="EMBL" id="CRH05758.1"/>
    </source>
</evidence>
<dbReference type="PRINTS" id="PR00344">
    <property type="entry name" value="BCTRLSENSOR"/>
</dbReference>
<dbReference type="CDD" id="cd18773">
    <property type="entry name" value="PDC1_HK_sensor"/>
    <property type="match status" value="1"/>
</dbReference>
<dbReference type="CDD" id="cd00130">
    <property type="entry name" value="PAS"/>
    <property type="match status" value="2"/>
</dbReference>
<dbReference type="SMART" id="SM00091">
    <property type="entry name" value="PAS"/>
    <property type="match status" value="2"/>
</dbReference>
<dbReference type="SUPFAM" id="SSF52172">
    <property type="entry name" value="CheY-like"/>
    <property type="match status" value="1"/>
</dbReference>
<keyword evidence="13 17" id="KW-0472">Membrane</keyword>
<dbReference type="InterPro" id="IPR013656">
    <property type="entry name" value="PAS_4"/>
</dbReference>
<dbReference type="PROSITE" id="PS50113">
    <property type="entry name" value="PAC"/>
    <property type="match status" value="2"/>
</dbReference>
<dbReference type="SMART" id="SM00387">
    <property type="entry name" value="HATPase_c"/>
    <property type="match status" value="1"/>
</dbReference>
<dbReference type="SUPFAM" id="SSF47384">
    <property type="entry name" value="Homodimeric domain of signal transducing histidine kinase"/>
    <property type="match status" value="1"/>
</dbReference>
<dbReference type="PROSITE" id="PS50109">
    <property type="entry name" value="HIS_KIN"/>
    <property type="match status" value="1"/>
</dbReference>
<evidence type="ECO:0000259" key="19">
    <source>
        <dbReference type="PROSITE" id="PS50110"/>
    </source>
</evidence>
<feature type="domain" description="Response regulatory" evidence="19">
    <location>
        <begin position="888"/>
        <end position="1007"/>
    </location>
</feature>
<keyword evidence="12" id="KW-0902">Two-component regulatory system</keyword>
<evidence type="ECO:0000256" key="3">
    <source>
        <dbReference type="ARBA" id="ARBA00012438"/>
    </source>
</evidence>
<dbReference type="SMART" id="SM00086">
    <property type="entry name" value="PAC"/>
    <property type="match status" value="2"/>
</dbReference>
<dbReference type="PROSITE" id="PS50110">
    <property type="entry name" value="RESPONSE_REGULATORY"/>
    <property type="match status" value="1"/>
</dbReference>
<dbReference type="InterPro" id="IPR035965">
    <property type="entry name" value="PAS-like_dom_sf"/>
</dbReference>
<dbReference type="InterPro" id="IPR003594">
    <property type="entry name" value="HATPase_dom"/>
</dbReference>
<dbReference type="Gene3D" id="3.30.450.20">
    <property type="entry name" value="PAS domain"/>
    <property type="match status" value="4"/>
</dbReference>
<evidence type="ECO:0000259" key="18">
    <source>
        <dbReference type="PROSITE" id="PS50109"/>
    </source>
</evidence>
<feature type="modified residue" description="4-aspartylphosphate" evidence="15">
    <location>
        <position position="937"/>
    </location>
</feature>
<dbReference type="InterPro" id="IPR048760">
    <property type="entry name" value="VP0354-like_sensor_dom"/>
</dbReference>
<dbReference type="Pfam" id="PF00512">
    <property type="entry name" value="HisKA"/>
    <property type="match status" value="1"/>
</dbReference>
<dbReference type="InterPro" id="IPR036890">
    <property type="entry name" value="HATPase_C_sf"/>
</dbReference>
<evidence type="ECO:0000256" key="8">
    <source>
        <dbReference type="ARBA" id="ARBA00022741"/>
    </source>
</evidence>
<dbReference type="SMART" id="SM00388">
    <property type="entry name" value="HisKA"/>
    <property type="match status" value="1"/>
</dbReference>
<dbReference type="PANTHER" id="PTHR45339:SF1">
    <property type="entry name" value="HYBRID SIGNAL TRANSDUCTION HISTIDINE KINASE J"/>
    <property type="match status" value="1"/>
</dbReference>
<feature type="transmembrane region" description="Helical" evidence="17">
    <location>
        <begin position="319"/>
        <end position="342"/>
    </location>
</feature>
<dbReference type="InterPro" id="IPR000014">
    <property type="entry name" value="PAS"/>
</dbReference>
<dbReference type="InterPro" id="IPR004358">
    <property type="entry name" value="Sig_transdc_His_kin-like_C"/>
</dbReference>
<evidence type="ECO:0000256" key="2">
    <source>
        <dbReference type="ARBA" id="ARBA00004651"/>
    </source>
</evidence>
<evidence type="ECO:0000256" key="13">
    <source>
        <dbReference type="ARBA" id="ARBA00023136"/>
    </source>
</evidence>
<dbReference type="SUPFAM" id="SSF103190">
    <property type="entry name" value="Sensory domain-like"/>
    <property type="match status" value="2"/>
</dbReference>
<dbReference type="FunFam" id="3.30.565.10:FF:000010">
    <property type="entry name" value="Sensor histidine kinase RcsC"/>
    <property type="match status" value="1"/>
</dbReference>
<dbReference type="Gene3D" id="1.10.287.130">
    <property type="match status" value="1"/>
</dbReference>
<dbReference type="InterPro" id="IPR005467">
    <property type="entry name" value="His_kinase_dom"/>
</dbReference>
<keyword evidence="10" id="KW-0067">ATP-binding</keyword>
<dbReference type="GO" id="GO:0005886">
    <property type="term" value="C:plasma membrane"/>
    <property type="evidence" value="ECO:0007669"/>
    <property type="project" value="UniProtKB-SubCell"/>
</dbReference>
<evidence type="ECO:0000256" key="12">
    <source>
        <dbReference type="ARBA" id="ARBA00023012"/>
    </source>
</evidence>
<dbReference type="Pfam" id="PF02518">
    <property type="entry name" value="HATPase_c"/>
    <property type="match status" value="1"/>
</dbReference>
<comment type="catalytic activity">
    <reaction evidence="1">
        <text>ATP + protein L-histidine = ADP + protein N-phospho-L-histidine.</text>
        <dbReference type="EC" id="2.7.13.3"/>
    </reaction>
</comment>
<dbReference type="Pfam" id="PF00072">
    <property type="entry name" value="Response_reg"/>
    <property type="match status" value="1"/>
</dbReference>
<feature type="domain" description="PAC" evidence="20">
    <location>
        <begin position="567"/>
        <end position="623"/>
    </location>
</feature>
<feature type="region of interest" description="Disordered" evidence="16">
    <location>
        <begin position="859"/>
        <end position="879"/>
    </location>
</feature>
<evidence type="ECO:0000256" key="1">
    <source>
        <dbReference type="ARBA" id="ARBA00000085"/>
    </source>
</evidence>
<protein>
    <recommendedName>
        <fullName evidence="3">histidine kinase</fullName>
        <ecNumber evidence="3">2.7.13.3</ecNumber>
    </recommendedName>
</protein>
<dbReference type="SMART" id="SM00448">
    <property type="entry name" value="REC"/>
    <property type="match status" value="1"/>
</dbReference>
<dbReference type="CDD" id="cd17546">
    <property type="entry name" value="REC_hyHK_CKI1_RcsC-like"/>
    <property type="match status" value="1"/>
</dbReference>
<dbReference type="InterPro" id="IPR001610">
    <property type="entry name" value="PAC"/>
</dbReference>
<dbReference type="InterPro" id="IPR003661">
    <property type="entry name" value="HisK_dim/P_dom"/>
</dbReference>
<evidence type="ECO:0000256" key="5">
    <source>
        <dbReference type="ARBA" id="ARBA00022553"/>
    </source>
</evidence>
<evidence type="ECO:0000256" key="15">
    <source>
        <dbReference type="PROSITE-ProRule" id="PRU00169"/>
    </source>
</evidence>
<keyword evidence="5 15" id="KW-0597">Phosphoprotein</keyword>
<dbReference type="SUPFAM" id="SSF55785">
    <property type="entry name" value="PYP-like sensor domain (PAS domain)"/>
    <property type="match status" value="2"/>
</dbReference>
<dbReference type="Pfam" id="PF08448">
    <property type="entry name" value="PAS_4"/>
    <property type="match status" value="1"/>
</dbReference>
<evidence type="ECO:0000256" key="11">
    <source>
        <dbReference type="ARBA" id="ARBA00022989"/>
    </source>
</evidence>
<dbReference type="Pfam" id="PF21623">
    <property type="entry name" value="HK_sensor_dom_bact"/>
    <property type="match status" value="1"/>
</dbReference>
<dbReference type="Gene3D" id="3.30.565.10">
    <property type="entry name" value="Histidine kinase-like ATPase, C-terminal domain"/>
    <property type="match status" value="1"/>
</dbReference>
<dbReference type="InterPro" id="IPR001789">
    <property type="entry name" value="Sig_transdc_resp-reg_receiver"/>
</dbReference>
<gene>
    <name evidence="21" type="ORF">MAGMO_1570</name>
</gene>
<dbReference type="NCBIfam" id="TIGR00229">
    <property type="entry name" value="sensory_box"/>
    <property type="match status" value="1"/>
</dbReference>
<dbReference type="CDD" id="cd00082">
    <property type="entry name" value="HisKA"/>
    <property type="match status" value="1"/>
</dbReference>
<evidence type="ECO:0000256" key="6">
    <source>
        <dbReference type="ARBA" id="ARBA00022679"/>
    </source>
</evidence>
<dbReference type="InterPro" id="IPR029151">
    <property type="entry name" value="Sensor-like_sf"/>
</dbReference>
<dbReference type="SUPFAM" id="SSF55874">
    <property type="entry name" value="ATPase domain of HSP90 chaperone/DNA topoisomerase II/histidine kinase"/>
    <property type="match status" value="1"/>
</dbReference>
<evidence type="ECO:0000256" key="17">
    <source>
        <dbReference type="SAM" id="Phobius"/>
    </source>
</evidence>
<dbReference type="InterPro" id="IPR013655">
    <property type="entry name" value="PAS_fold_3"/>
</dbReference>
<reference evidence="21" key="1">
    <citation type="submission" date="2015-04" db="EMBL/GenBank/DDBJ databases">
        <authorList>
            <person name="Syromyatnikov M.Y."/>
            <person name="Popov V.N."/>
        </authorList>
    </citation>
    <scope>NUCLEOTIDE SEQUENCE</scope>
    <source>
        <strain evidence="21">MO-1</strain>
    </source>
</reference>
<keyword evidence="11 17" id="KW-1133">Transmembrane helix</keyword>
<evidence type="ECO:0000259" key="20">
    <source>
        <dbReference type="PROSITE" id="PS50113"/>
    </source>
</evidence>
<dbReference type="GO" id="GO:0005524">
    <property type="term" value="F:ATP binding"/>
    <property type="evidence" value="ECO:0007669"/>
    <property type="project" value="UniProtKB-KW"/>
</dbReference>
<dbReference type="GO" id="GO:0000155">
    <property type="term" value="F:phosphorelay sensor kinase activity"/>
    <property type="evidence" value="ECO:0007669"/>
    <property type="project" value="InterPro"/>
</dbReference>